<evidence type="ECO:0000313" key="1">
    <source>
        <dbReference type="EMBL" id="SIT35472.1"/>
    </source>
</evidence>
<gene>
    <name evidence="1" type="ORF">BN2475_50044</name>
</gene>
<sequence length="142" mass="15624">MMNFMPGCILCGSGAEFDVDRFLVSSPWSGTAEIFRRGPTGAAYRPIRKYSSLQIEVSPIDEDLLEPQVNATLAFLRSYEAEVRRLVTFPGVEAVEFRIGLFWLPDTAIYPISLTSSFLKAVGDVGASVDIYVYASDGIKTV</sequence>
<name>A0A1N7RK48_9BURK</name>
<proteinExistence type="predicted"/>
<evidence type="ECO:0008006" key="3">
    <source>
        <dbReference type="Google" id="ProtNLM"/>
    </source>
</evidence>
<keyword evidence="2" id="KW-1185">Reference proteome</keyword>
<protein>
    <recommendedName>
        <fullName evidence="3">DUF4279 domain-containing protein</fullName>
    </recommendedName>
</protein>
<evidence type="ECO:0000313" key="2">
    <source>
        <dbReference type="Proteomes" id="UP000187012"/>
    </source>
</evidence>
<reference evidence="1 2" key="1">
    <citation type="submission" date="2016-12" db="EMBL/GenBank/DDBJ databases">
        <authorList>
            <person name="Song W.-J."/>
            <person name="Kurnit D.M."/>
        </authorList>
    </citation>
    <scope>NUCLEOTIDE SEQUENCE [LARGE SCALE GENOMIC DNA]</scope>
    <source>
        <strain evidence="1 2">STM7296</strain>
    </source>
</reference>
<accession>A0A1N7RK48</accession>
<dbReference type="STRING" id="1247936.BN2475_50044"/>
<dbReference type="EMBL" id="CYGX02000005">
    <property type="protein sequence ID" value="SIT35472.1"/>
    <property type="molecule type" value="Genomic_DNA"/>
</dbReference>
<dbReference type="Proteomes" id="UP000187012">
    <property type="component" value="Unassembled WGS sequence"/>
</dbReference>
<dbReference type="AlphaFoldDB" id="A0A1N7RK48"/>
<organism evidence="1 2">
    <name type="scientific">Paraburkholderia ribeironis</name>
    <dbReference type="NCBI Taxonomy" id="1247936"/>
    <lineage>
        <taxon>Bacteria</taxon>
        <taxon>Pseudomonadati</taxon>
        <taxon>Pseudomonadota</taxon>
        <taxon>Betaproteobacteria</taxon>
        <taxon>Burkholderiales</taxon>
        <taxon>Burkholderiaceae</taxon>
        <taxon>Paraburkholderia</taxon>
    </lineage>
</organism>